<sequence>MADITLIFCYPDCENRPSKASITHKIDENFGNLFRHLEASWTMFGRQKEGSLAFSYNQRWLEDSETPQTAAMKEGDIINCVEVLRLTIIHPSASARMFTVDPADPSVTFSTLFGAYRTAAGTDLAQLCFRVHNMQLFDNDRIVETMRTLGRSNEDFVITAMPADFRFSFQEDRELSVASTTLSHLYLEPSRGTTPEVMLRELKTALHKIDAHWLSTLICSWPEPCPPQNDGEILSNFASYFMIWRDDNTERGRRQPADKFFADQINTIQSLEQLYNDWQAESVAAAKFHKSAQKTSTNSLKHAIQANAVRRMLREANMISILGRLIEAWNTHGIATISSGPGLPSDLQILRECYDITVEDQTVEHILVAQNGSPGSFGGSDTVVRGTPTDFPSPVESISPADFSKKTEQSPSRRESARLKSNKRQSLAPPAASSVIAVQETRAPGSQLRPATFAFEVHKTRREIIQHEWNTIAREAGAAEIEFVNEVDDEEVPQGISILFSYIERSYVYDIGIPRSTVLAGCRCRGKMGCRNARRCSCQSNLEGIPAYTSKGLFTFKSDSEIIECNSTCACPADCINRVAQFPRRLPVHVFKTLKRGWGVRVPVDLVRGRVVGLYTGLLIRREEADKLLGSRASYCFDLDVNEEPDEEPPENAYSVDAYGCGNWTRFINHSCNPNLQIISVVYDTAPEDNIPYLAFVATKNIPAFTELTIDYNPAHQTEFQLKKYREKAHTRRKKSKNQTRFNDIWDEAADFNQRMTLAAQLGMLATLFRS</sequence>
<dbReference type="InterPro" id="IPR046341">
    <property type="entry name" value="SET_dom_sf"/>
</dbReference>
<evidence type="ECO:0000259" key="10">
    <source>
        <dbReference type="PROSITE" id="PS50867"/>
    </source>
</evidence>
<dbReference type="SUPFAM" id="SSF82199">
    <property type="entry name" value="SET domain"/>
    <property type="match status" value="1"/>
</dbReference>
<evidence type="ECO:0000256" key="8">
    <source>
        <dbReference type="SAM" id="MobiDB-lite"/>
    </source>
</evidence>
<keyword evidence="5" id="KW-0949">S-adenosyl-L-methionine</keyword>
<keyword evidence="7" id="KW-0862">Zinc</keyword>
<reference evidence="11" key="1">
    <citation type="submission" date="2020-05" db="EMBL/GenBank/DDBJ databases">
        <title>Mycena genomes resolve the evolution of fungal bioluminescence.</title>
        <authorList>
            <person name="Tsai I.J."/>
        </authorList>
    </citation>
    <scope>NUCLEOTIDE SEQUENCE</scope>
    <source>
        <strain evidence="11">160909Yilan</strain>
    </source>
</reference>
<keyword evidence="2" id="KW-0158">Chromosome</keyword>
<dbReference type="EMBL" id="JACAZH010000001">
    <property type="protein sequence ID" value="KAF7377989.1"/>
    <property type="molecule type" value="Genomic_DNA"/>
</dbReference>
<dbReference type="InterPro" id="IPR001214">
    <property type="entry name" value="SET_dom"/>
</dbReference>
<feature type="region of interest" description="Disordered" evidence="8">
    <location>
        <begin position="377"/>
        <end position="435"/>
    </location>
</feature>
<dbReference type="Gene3D" id="2.170.270.10">
    <property type="entry name" value="SET domain"/>
    <property type="match status" value="1"/>
</dbReference>
<feature type="domain" description="SET" evidence="9">
    <location>
        <begin position="586"/>
        <end position="713"/>
    </location>
</feature>
<dbReference type="SMART" id="SM00317">
    <property type="entry name" value="SET"/>
    <property type="match status" value="1"/>
</dbReference>
<dbReference type="PANTHER" id="PTHR46223:SF3">
    <property type="entry name" value="HISTONE-LYSINE N-METHYLTRANSFERASE SET-23"/>
    <property type="match status" value="1"/>
</dbReference>
<dbReference type="AlphaFoldDB" id="A0A8H6ZIJ5"/>
<dbReference type="Pfam" id="PF00856">
    <property type="entry name" value="SET"/>
    <property type="match status" value="1"/>
</dbReference>
<evidence type="ECO:0000256" key="3">
    <source>
        <dbReference type="ARBA" id="ARBA00022603"/>
    </source>
</evidence>
<dbReference type="OrthoDB" id="308383at2759"/>
<protein>
    <submittedName>
        <fullName evidence="11">SET-domain-containing protein</fullName>
    </submittedName>
</protein>
<dbReference type="PANTHER" id="PTHR46223">
    <property type="entry name" value="HISTONE-LYSINE N-METHYLTRANSFERASE SUV39H"/>
    <property type="match status" value="1"/>
</dbReference>
<comment type="subcellular location">
    <subcellularLocation>
        <location evidence="1">Chromosome</location>
    </subcellularLocation>
</comment>
<evidence type="ECO:0000259" key="9">
    <source>
        <dbReference type="PROSITE" id="PS50280"/>
    </source>
</evidence>
<dbReference type="GO" id="GO:0008270">
    <property type="term" value="F:zinc ion binding"/>
    <property type="evidence" value="ECO:0007669"/>
    <property type="project" value="InterPro"/>
</dbReference>
<dbReference type="PROSITE" id="PS50867">
    <property type="entry name" value="PRE_SET"/>
    <property type="match status" value="1"/>
</dbReference>
<dbReference type="GO" id="GO:0032259">
    <property type="term" value="P:methylation"/>
    <property type="evidence" value="ECO:0007669"/>
    <property type="project" value="UniProtKB-KW"/>
</dbReference>
<evidence type="ECO:0000256" key="5">
    <source>
        <dbReference type="ARBA" id="ARBA00022691"/>
    </source>
</evidence>
<accession>A0A8H6ZIJ5</accession>
<keyword evidence="4" id="KW-0808">Transferase</keyword>
<evidence type="ECO:0000256" key="2">
    <source>
        <dbReference type="ARBA" id="ARBA00022454"/>
    </source>
</evidence>
<dbReference type="InterPro" id="IPR007728">
    <property type="entry name" value="Pre-SET_dom"/>
</dbReference>
<evidence type="ECO:0000313" key="12">
    <source>
        <dbReference type="Proteomes" id="UP000623467"/>
    </source>
</evidence>
<keyword evidence="3" id="KW-0489">Methyltransferase</keyword>
<dbReference type="GO" id="GO:0005634">
    <property type="term" value="C:nucleus"/>
    <property type="evidence" value="ECO:0007669"/>
    <property type="project" value="InterPro"/>
</dbReference>
<gene>
    <name evidence="11" type="ORF">MSAN_00222800</name>
</gene>
<evidence type="ECO:0000256" key="1">
    <source>
        <dbReference type="ARBA" id="ARBA00004286"/>
    </source>
</evidence>
<dbReference type="GO" id="GO:0042054">
    <property type="term" value="F:histone methyltransferase activity"/>
    <property type="evidence" value="ECO:0007669"/>
    <property type="project" value="InterPro"/>
</dbReference>
<feature type="domain" description="Pre-SET" evidence="10">
    <location>
        <begin position="520"/>
        <end position="583"/>
    </location>
</feature>
<keyword evidence="12" id="KW-1185">Reference proteome</keyword>
<comment type="caution">
    <text evidence="11">The sequence shown here is derived from an EMBL/GenBank/DDBJ whole genome shotgun (WGS) entry which is preliminary data.</text>
</comment>
<keyword evidence="6" id="KW-0479">Metal-binding</keyword>
<evidence type="ECO:0000256" key="4">
    <source>
        <dbReference type="ARBA" id="ARBA00022679"/>
    </source>
</evidence>
<dbReference type="Pfam" id="PF05033">
    <property type="entry name" value="Pre-SET"/>
    <property type="match status" value="1"/>
</dbReference>
<feature type="compositionally biased region" description="Basic and acidic residues" evidence="8">
    <location>
        <begin position="403"/>
        <end position="418"/>
    </location>
</feature>
<evidence type="ECO:0000256" key="6">
    <source>
        <dbReference type="ARBA" id="ARBA00022723"/>
    </source>
</evidence>
<organism evidence="11 12">
    <name type="scientific">Mycena sanguinolenta</name>
    <dbReference type="NCBI Taxonomy" id="230812"/>
    <lineage>
        <taxon>Eukaryota</taxon>
        <taxon>Fungi</taxon>
        <taxon>Dikarya</taxon>
        <taxon>Basidiomycota</taxon>
        <taxon>Agaricomycotina</taxon>
        <taxon>Agaricomycetes</taxon>
        <taxon>Agaricomycetidae</taxon>
        <taxon>Agaricales</taxon>
        <taxon>Marasmiineae</taxon>
        <taxon>Mycenaceae</taxon>
        <taxon>Mycena</taxon>
    </lineage>
</organism>
<name>A0A8H6ZIJ5_9AGAR</name>
<dbReference type="InterPro" id="IPR050973">
    <property type="entry name" value="H3K9_Histone-Lys_N-MTase"/>
</dbReference>
<proteinExistence type="predicted"/>
<dbReference type="SMART" id="SM00468">
    <property type="entry name" value="PreSET"/>
    <property type="match status" value="1"/>
</dbReference>
<dbReference type="PROSITE" id="PS50280">
    <property type="entry name" value="SET"/>
    <property type="match status" value="1"/>
</dbReference>
<dbReference type="Proteomes" id="UP000623467">
    <property type="component" value="Unassembled WGS sequence"/>
</dbReference>
<evidence type="ECO:0000256" key="7">
    <source>
        <dbReference type="ARBA" id="ARBA00022833"/>
    </source>
</evidence>
<dbReference type="GO" id="GO:0005694">
    <property type="term" value="C:chromosome"/>
    <property type="evidence" value="ECO:0007669"/>
    <property type="project" value="UniProtKB-SubCell"/>
</dbReference>
<evidence type="ECO:0000313" key="11">
    <source>
        <dbReference type="EMBL" id="KAF7377989.1"/>
    </source>
</evidence>